<accession>A0A410WAT1</accession>
<keyword evidence="2" id="KW-1185">Reference proteome</keyword>
<name>A0A410WAT1_9CORY</name>
<organism evidence="1 2">
    <name type="scientific">Corynebacterium pelargi</name>
    <dbReference type="NCBI Taxonomy" id="1471400"/>
    <lineage>
        <taxon>Bacteria</taxon>
        <taxon>Bacillati</taxon>
        <taxon>Actinomycetota</taxon>
        <taxon>Actinomycetes</taxon>
        <taxon>Mycobacteriales</taxon>
        <taxon>Corynebacteriaceae</taxon>
        <taxon>Corynebacterium</taxon>
    </lineage>
</organism>
<reference evidence="1 2" key="1">
    <citation type="submission" date="2019-01" db="EMBL/GenBank/DDBJ databases">
        <authorList>
            <person name="Ruckert C."/>
            <person name="Busche T."/>
            <person name="Kalinowski J."/>
        </authorList>
    </citation>
    <scope>NUCLEOTIDE SEQUENCE [LARGE SCALE GENOMIC DNA]</scope>
    <source>
        <strain evidence="1 2">136/3</strain>
    </source>
</reference>
<dbReference type="KEGG" id="cpeg:CPELA_08970"/>
<dbReference type="AlphaFoldDB" id="A0A410WAT1"/>
<gene>
    <name evidence="1" type="ORF">CPELA_08970</name>
</gene>
<sequence length="96" mass="10024" precursor="true">MALDAAKALAVLTQLSGEVSTQRTSHAAASPHLAPGSTGRDFGAQQAALERLFALLHHQHQRRYDTLADATKKANSQVEAARETEAGNAAAFGGSQ</sequence>
<evidence type="ECO:0000313" key="2">
    <source>
        <dbReference type="Proteomes" id="UP000288929"/>
    </source>
</evidence>
<proteinExistence type="predicted"/>
<protein>
    <submittedName>
        <fullName evidence="1">Uncharacterized protein</fullName>
    </submittedName>
</protein>
<evidence type="ECO:0000313" key="1">
    <source>
        <dbReference type="EMBL" id="QAU53049.1"/>
    </source>
</evidence>
<dbReference type="Proteomes" id="UP000288929">
    <property type="component" value="Chromosome"/>
</dbReference>
<dbReference type="EMBL" id="CP035299">
    <property type="protein sequence ID" value="QAU53049.1"/>
    <property type="molecule type" value="Genomic_DNA"/>
</dbReference>